<evidence type="ECO:0000313" key="1">
    <source>
        <dbReference type="EMBL" id="KAH9516729.1"/>
    </source>
</evidence>
<dbReference type="Proteomes" id="UP000790347">
    <property type="component" value="Unassembled WGS sequence"/>
</dbReference>
<organism evidence="1 2">
    <name type="scientific">Dermatophagoides farinae</name>
    <name type="common">American house dust mite</name>
    <dbReference type="NCBI Taxonomy" id="6954"/>
    <lineage>
        <taxon>Eukaryota</taxon>
        <taxon>Metazoa</taxon>
        <taxon>Ecdysozoa</taxon>
        <taxon>Arthropoda</taxon>
        <taxon>Chelicerata</taxon>
        <taxon>Arachnida</taxon>
        <taxon>Acari</taxon>
        <taxon>Acariformes</taxon>
        <taxon>Sarcoptiformes</taxon>
        <taxon>Astigmata</taxon>
        <taxon>Psoroptidia</taxon>
        <taxon>Analgoidea</taxon>
        <taxon>Pyroglyphidae</taxon>
        <taxon>Dermatophagoidinae</taxon>
        <taxon>Dermatophagoides</taxon>
    </lineage>
</organism>
<sequence length="70" mass="7941">MDLSQFNCSIFHQIRSIRIPLINFQSGNHVANILIKLFQLILIPSPGPSLTIMAALYPITKKIEQHTINK</sequence>
<reference evidence="1" key="2">
    <citation type="journal article" date="2022" name="Res Sq">
        <title>Comparative Genomics Reveals Insights into the Divergent Evolution of Astigmatic Mites and Household Pest Adaptations.</title>
        <authorList>
            <person name="Xiong Q."/>
            <person name="Wan A.T.-Y."/>
            <person name="Liu X.-Y."/>
            <person name="Fung C.S.-H."/>
            <person name="Xiao X."/>
            <person name="Malainual N."/>
            <person name="Hou J."/>
            <person name="Wang L."/>
            <person name="Wang M."/>
            <person name="Yang K."/>
            <person name="Cui Y."/>
            <person name="Leung E."/>
            <person name="Nong W."/>
            <person name="Shin S.-K."/>
            <person name="Au S."/>
            <person name="Jeong K.Y."/>
            <person name="Chew F.T."/>
            <person name="Hui J."/>
            <person name="Leung T.F."/>
            <person name="Tungtrongchitr A."/>
            <person name="Zhong N."/>
            <person name="Liu Z."/>
            <person name="Tsui S."/>
        </authorList>
    </citation>
    <scope>NUCLEOTIDE SEQUENCE</scope>
    <source>
        <strain evidence="1">Derf</strain>
        <tissue evidence="1">Whole organism</tissue>
    </source>
</reference>
<name>A0A922HXY3_DERFA</name>
<protein>
    <submittedName>
        <fullName evidence="1">Uncharacterized protein</fullName>
    </submittedName>
</protein>
<accession>A0A922HXY3</accession>
<dbReference type="EMBL" id="ASGP02000003">
    <property type="protein sequence ID" value="KAH9516729.1"/>
    <property type="molecule type" value="Genomic_DNA"/>
</dbReference>
<gene>
    <name evidence="1" type="ORF">DERF_007450</name>
</gene>
<dbReference type="AlphaFoldDB" id="A0A922HXY3"/>
<keyword evidence="2" id="KW-1185">Reference proteome</keyword>
<proteinExistence type="predicted"/>
<reference evidence="1" key="1">
    <citation type="submission" date="2013-05" db="EMBL/GenBank/DDBJ databases">
        <authorList>
            <person name="Yim A.K.Y."/>
            <person name="Chan T.F."/>
            <person name="Ji K.M."/>
            <person name="Liu X.Y."/>
            <person name="Zhou J.W."/>
            <person name="Li R.Q."/>
            <person name="Yang K.Y."/>
            <person name="Li J."/>
            <person name="Li M."/>
            <person name="Law P.T.W."/>
            <person name="Wu Y.L."/>
            <person name="Cai Z.L."/>
            <person name="Qin H."/>
            <person name="Bao Y."/>
            <person name="Leung R.K.K."/>
            <person name="Ng P.K.S."/>
            <person name="Zou J."/>
            <person name="Zhong X.J."/>
            <person name="Ran P.X."/>
            <person name="Zhong N.S."/>
            <person name="Liu Z.G."/>
            <person name="Tsui S.K.W."/>
        </authorList>
    </citation>
    <scope>NUCLEOTIDE SEQUENCE</scope>
    <source>
        <strain evidence="1">Derf</strain>
        <tissue evidence="1">Whole organism</tissue>
    </source>
</reference>
<comment type="caution">
    <text evidence="1">The sequence shown here is derived from an EMBL/GenBank/DDBJ whole genome shotgun (WGS) entry which is preliminary data.</text>
</comment>
<evidence type="ECO:0000313" key="2">
    <source>
        <dbReference type="Proteomes" id="UP000790347"/>
    </source>
</evidence>